<evidence type="ECO:0000256" key="2">
    <source>
        <dbReference type="SAM" id="SignalP"/>
    </source>
</evidence>
<sequence>MFKEVLGATTLGSALLAAPVAAASDQTSGSAASVPGRQPEPIQVDVDVKAKTGAKSVATVVVADADGTPLSGRFACIPRTDEPGVSPQCKNTNSKGTAVFNVDSDGTYRVTVKATQSYEGFKGETFKANKGAANPKPEGDTKDEPELEPIRVETGVTAIPGSKSIVRTVVTTEEGDFLSGRRVCVPRVDDPGPTPQCKKTDDFGSVVFNVDGGGEYRITVDATKKYGGFKGKKFKVDTSASNVGYLK</sequence>
<reference evidence="3 4" key="1">
    <citation type="journal article" date="2019" name="Int. J. Syst. Evol. Microbiol.">
        <title>The Global Catalogue of Microorganisms (GCM) 10K type strain sequencing project: providing services to taxonomists for standard genome sequencing and annotation.</title>
        <authorList>
            <consortium name="The Broad Institute Genomics Platform"/>
            <consortium name="The Broad Institute Genome Sequencing Center for Infectious Disease"/>
            <person name="Wu L."/>
            <person name="Ma J."/>
        </authorList>
    </citation>
    <scope>NUCLEOTIDE SEQUENCE [LARGE SCALE GENOMIC DNA]</scope>
    <source>
        <strain evidence="3 4">JCM 10696</strain>
    </source>
</reference>
<dbReference type="RefSeq" id="WP_344238318.1">
    <property type="nucleotide sequence ID" value="NZ_BAAAHH010000004.1"/>
</dbReference>
<organism evidence="3 4">
    <name type="scientific">Actinocorallia libanotica</name>
    <dbReference type="NCBI Taxonomy" id="46162"/>
    <lineage>
        <taxon>Bacteria</taxon>
        <taxon>Bacillati</taxon>
        <taxon>Actinomycetota</taxon>
        <taxon>Actinomycetes</taxon>
        <taxon>Streptosporangiales</taxon>
        <taxon>Thermomonosporaceae</taxon>
        <taxon>Actinocorallia</taxon>
    </lineage>
</organism>
<comment type="caution">
    <text evidence="3">The sequence shown here is derived from an EMBL/GenBank/DDBJ whole genome shotgun (WGS) entry which is preliminary data.</text>
</comment>
<feature type="region of interest" description="Disordered" evidence="1">
    <location>
        <begin position="126"/>
        <end position="145"/>
    </location>
</feature>
<evidence type="ECO:0000313" key="4">
    <source>
        <dbReference type="Proteomes" id="UP001500665"/>
    </source>
</evidence>
<name>A0ABN1QJS5_9ACTN</name>
<accession>A0ABN1QJS5</accession>
<protein>
    <recommendedName>
        <fullName evidence="5">Carboxypeptidase family protein</fullName>
    </recommendedName>
</protein>
<keyword evidence="4" id="KW-1185">Reference proteome</keyword>
<evidence type="ECO:0000256" key="1">
    <source>
        <dbReference type="SAM" id="MobiDB-lite"/>
    </source>
</evidence>
<proteinExistence type="predicted"/>
<feature type="signal peptide" evidence="2">
    <location>
        <begin position="1"/>
        <end position="23"/>
    </location>
</feature>
<feature type="chain" id="PRO_5045193311" description="Carboxypeptidase family protein" evidence="2">
    <location>
        <begin position="24"/>
        <end position="247"/>
    </location>
</feature>
<dbReference type="Proteomes" id="UP001500665">
    <property type="component" value="Unassembled WGS sequence"/>
</dbReference>
<evidence type="ECO:0000313" key="3">
    <source>
        <dbReference type="EMBL" id="GAA0943685.1"/>
    </source>
</evidence>
<keyword evidence="2" id="KW-0732">Signal</keyword>
<evidence type="ECO:0008006" key="5">
    <source>
        <dbReference type="Google" id="ProtNLM"/>
    </source>
</evidence>
<dbReference type="EMBL" id="BAAAHH010000004">
    <property type="protein sequence ID" value="GAA0943685.1"/>
    <property type="molecule type" value="Genomic_DNA"/>
</dbReference>
<gene>
    <name evidence="3" type="ORF">GCM10009550_15860</name>
</gene>